<accession>A0AAV4RJD2</accession>
<reference evidence="1 2" key="1">
    <citation type="submission" date="2021-06" db="EMBL/GenBank/DDBJ databases">
        <title>Caerostris extrusa draft genome.</title>
        <authorList>
            <person name="Kono N."/>
            <person name="Arakawa K."/>
        </authorList>
    </citation>
    <scope>NUCLEOTIDE SEQUENCE [LARGE SCALE GENOMIC DNA]</scope>
</reference>
<proteinExistence type="predicted"/>
<dbReference type="AlphaFoldDB" id="A0AAV4RJD2"/>
<evidence type="ECO:0000313" key="2">
    <source>
        <dbReference type="Proteomes" id="UP001054945"/>
    </source>
</evidence>
<keyword evidence="2" id="KW-1185">Reference proteome</keyword>
<protein>
    <submittedName>
        <fullName evidence="1">Uncharacterized protein</fullName>
    </submittedName>
</protein>
<organism evidence="1 2">
    <name type="scientific">Caerostris extrusa</name>
    <name type="common">Bark spider</name>
    <name type="synonym">Caerostris bankana</name>
    <dbReference type="NCBI Taxonomy" id="172846"/>
    <lineage>
        <taxon>Eukaryota</taxon>
        <taxon>Metazoa</taxon>
        <taxon>Ecdysozoa</taxon>
        <taxon>Arthropoda</taxon>
        <taxon>Chelicerata</taxon>
        <taxon>Arachnida</taxon>
        <taxon>Araneae</taxon>
        <taxon>Araneomorphae</taxon>
        <taxon>Entelegynae</taxon>
        <taxon>Araneoidea</taxon>
        <taxon>Araneidae</taxon>
        <taxon>Caerostris</taxon>
    </lineage>
</organism>
<comment type="caution">
    <text evidence="1">The sequence shown here is derived from an EMBL/GenBank/DDBJ whole genome shotgun (WGS) entry which is preliminary data.</text>
</comment>
<evidence type="ECO:0000313" key="1">
    <source>
        <dbReference type="EMBL" id="GIY20597.1"/>
    </source>
</evidence>
<dbReference type="Proteomes" id="UP001054945">
    <property type="component" value="Unassembled WGS sequence"/>
</dbReference>
<gene>
    <name evidence="1" type="ORF">CEXT_794081</name>
</gene>
<dbReference type="EMBL" id="BPLR01007911">
    <property type="protein sequence ID" value="GIY20597.1"/>
    <property type="molecule type" value="Genomic_DNA"/>
</dbReference>
<name>A0AAV4RJD2_CAEEX</name>
<sequence length="81" mass="9424">MLILKHCNDTALMFSMLYVGHLTSWNLENNGTKDGAKPSTFQRREVLKVKGRSCSPSIHWRRTVLAKRLAFTNLIIRDWHL</sequence>